<feature type="transmembrane region" description="Helical" evidence="13">
    <location>
        <begin position="48"/>
        <end position="81"/>
    </location>
</feature>
<dbReference type="Proteomes" id="UP001595912">
    <property type="component" value="Unassembled WGS sequence"/>
</dbReference>
<dbReference type="InterPro" id="IPR003018">
    <property type="entry name" value="GAF"/>
</dbReference>
<keyword evidence="8" id="KW-0418">Kinase</keyword>
<keyword evidence="17" id="KW-1185">Reference proteome</keyword>
<gene>
    <name evidence="16" type="ORF">ACFPIJ_00060</name>
</gene>
<dbReference type="Pfam" id="PF02518">
    <property type="entry name" value="HATPase_c"/>
    <property type="match status" value="1"/>
</dbReference>
<dbReference type="Pfam" id="PF07730">
    <property type="entry name" value="HisKA_3"/>
    <property type="match status" value="1"/>
</dbReference>
<evidence type="ECO:0000256" key="4">
    <source>
        <dbReference type="ARBA" id="ARBA00022553"/>
    </source>
</evidence>
<comment type="caution">
    <text evidence="16">The sequence shown here is derived from an EMBL/GenBank/DDBJ whole genome shotgun (WGS) entry which is preliminary data.</text>
</comment>
<dbReference type="Pfam" id="PF01590">
    <property type="entry name" value="GAF"/>
    <property type="match status" value="1"/>
</dbReference>
<dbReference type="InterPro" id="IPR029016">
    <property type="entry name" value="GAF-like_dom_sf"/>
</dbReference>
<evidence type="ECO:0000256" key="9">
    <source>
        <dbReference type="ARBA" id="ARBA00022840"/>
    </source>
</evidence>
<dbReference type="Gene3D" id="3.30.565.10">
    <property type="entry name" value="Histidine kinase-like ATPase, C-terminal domain"/>
    <property type="match status" value="1"/>
</dbReference>
<evidence type="ECO:0000256" key="7">
    <source>
        <dbReference type="ARBA" id="ARBA00022741"/>
    </source>
</evidence>
<dbReference type="Gene3D" id="1.20.120.620">
    <property type="entry name" value="Backbone structure of the membrane domain of e. Coli histidine kinase receptor kdpd"/>
    <property type="match status" value="1"/>
</dbReference>
<protein>
    <recommendedName>
        <fullName evidence="3">histidine kinase</fullName>
        <ecNumber evidence="3">2.7.13.3</ecNumber>
    </recommendedName>
</protein>
<evidence type="ECO:0000259" key="15">
    <source>
        <dbReference type="SMART" id="SM00387"/>
    </source>
</evidence>
<keyword evidence="6 13" id="KW-0812">Transmembrane</keyword>
<feature type="domain" description="Histidine kinase/HSP90-like ATPase" evidence="15">
    <location>
        <begin position="514"/>
        <end position="610"/>
    </location>
</feature>
<dbReference type="InterPro" id="IPR025201">
    <property type="entry name" value="KdpD_TM"/>
</dbReference>
<evidence type="ECO:0000256" key="3">
    <source>
        <dbReference type="ARBA" id="ARBA00012438"/>
    </source>
</evidence>
<evidence type="ECO:0000259" key="14">
    <source>
        <dbReference type="SMART" id="SM00065"/>
    </source>
</evidence>
<dbReference type="SMART" id="SM00065">
    <property type="entry name" value="GAF"/>
    <property type="match status" value="1"/>
</dbReference>
<evidence type="ECO:0000256" key="5">
    <source>
        <dbReference type="ARBA" id="ARBA00022679"/>
    </source>
</evidence>
<dbReference type="InterPro" id="IPR003594">
    <property type="entry name" value="HATPase_dom"/>
</dbReference>
<keyword evidence="5" id="KW-0808">Transferase</keyword>
<dbReference type="InterPro" id="IPR050482">
    <property type="entry name" value="Sensor_HK_TwoCompSys"/>
</dbReference>
<accession>A0ABV9VMJ7</accession>
<organism evidence="16 17">
    <name type="scientific">Dactylosporangium cerinum</name>
    <dbReference type="NCBI Taxonomy" id="1434730"/>
    <lineage>
        <taxon>Bacteria</taxon>
        <taxon>Bacillati</taxon>
        <taxon>Actinomycetota</taxon>
        <taxon>Actinomycetes</taxon>
        <taxon>Micromonosporales</taxon>
        <taxon>Micromonosporaceae</taxon>
        <taxon>Dactylosporangium</taxon>
    </lineage>
</organism>
<evidence type="ECO:0000256" key="8">
    <source>
        <dbReference type="ARBA" id="ARBA00022777"/>
    </source>
</evidence>
<dbReference type="CDD" id="cd16917">
    <property type="entry name" value="HATPase_UhpB-NarQ-NarX-like"/>
    <property type="match status" value="1"/>
</dbReference>
<dbReference type="Pfam" id="PF13493">
    <property type="entry name" value="DUF4118"/>
    <property type="match status" value="1"/>
</dbReference>
<evidence type="ECO:0000256" key="2">
    <source>
        <dbReference type="ARBA" id="ARBA00004141"/>
    </source>
</evidence>
<keyword evidence="4" id="KW-0597">Phosphoprotein</keyword>
<evidence type="ECO:0000313" key="16">
    <source>
        <dbReference type="EMBL" id="MFC4996222.1"/>
    </source>
</evidence>
<keyword evidence="12 13" id="KW-0472">Membrane</keyword>
<keyword evidence="7" id="KW-0547">Nucleotide-binding</keyword>
<evidence type="ECO:0000256" key="1">
    <source>
        <dbReference type="ARBA" id="ARBA00000085"/>
    </source>
</evidence>
<dbReference type="Gene3D" id="1.20.5.1930">
    <property type="match status" value="1"/>
</dbReference>
<dbReference type="RefSeq" id="WP_380112418.1">
    <property type="nucleotide sequence ID" value="NZ_JBHSIU010000001.1"/>
</dbReference>
<evidence type="ECO:0000256" key="11">
    <source>
        <dbReference type="ARBA" id="ARBA00023012"/>
    </source>
</evidence>
<keyword evidence="9" id="KW-0067">ATP-binding</keyword>
<dbReference type="EMBL" id="JBHSIU010000001">
    <property type="protein sequence ID" value="MFC4996222.1"/>
    <property type="molecule type" value="Genomic_DNA"/>
</dbReference>
<reference evidence="17" key="1">
    <citation type="journal article" date="2019" name="Int. J. Syst. Evol. Microbiol.">
        <title>The Global Catalogue of Microorganisms (GCM) 10K type strain sequencing project: providing services to taxonomists for standard genome sequencing and annotation.</title>
        <authorList>
            <consortium name="The Broad Institute Genomics Platform"/>
            <consortium name="The Broad Institute Genome Sequencing Center for Infectious Disease"/>
            <person name="Wu L."/>
            <person name="Ma J."/>
        </authorList>
    </citation>
    <scope>NUCLEOTIDE SEQUENCE [LARGE SCALE GENOMIC DNA]</scope>
    <source>
        <strain evidence="17">CGMCC 4.7152</strain>
    </source>
</reference>
<dbReference type="SMART" id="SM00387">
    <property type="entry name" value="HATPase_c"/>
    <property type="match status" value="1"/>
</dbReference>
<dbReference type="EC" id="2.7.13.3" evidence="3"/>
<dbReference type="InterPro" id="IPR011712">
    <property type="entry name" value="Sig_transdc_His_kin_sub3_dim/P"/>
</dbReference>
<feature type="domain" description="GAF" evidence="14">
    <location>
        <begin position="255"/>
        <end position="401"/>
    </location>
</feature>
<feature type="transmembrane region" description="Helical" evidence="13">
    <location>
        <begin position="17"/>
        <end position="36"/>
    </location>
</feature>
<evidence type="ECO:0000256" key="12">
    <source>
        <dbReference type="ARBA" id="ARBA00023136"/>
    </source>
</evidence>
<dbReference type="SUPFAM" id="SSF55874">
    <property type="entry name" value="ATPase domain of HSP90 chaperone/DNA topoisomerase II/histidine kinase"/>
    <property type="match status" value="1"/>
</dbReference>
<evidence type="ECO:0000313" key="17">
    <source>
        <dbReference type="Proteomes" id="UP001595912"/>
    </source>
</evidence>
<feature type="transmembrane region" description="Helical" evidence="13">
    <location>
        <begin position="101"/>
        <end position="119"/>
    </location>
</feature>
<keyword evidence="11" id="KW-0902">Two-component regulatory system</keyword>
<dbReference type="PANTHER" id="PTHR24421:SF10">
    <property type="entry name" value="NITRATE_NITRITE SENSOR PROTEIN NARQ"/>
    <property type="match status" value="1"/>
</dbReference>
<dbReference type="InterPro" id="IPR036890">
    <property type="entry name" value="HATPase_C_sf"/>
</dbReference>
<comment type="subcellular location">
    <subcellularLocation>
        <location evidence="2">Membrane</location>
        <topology evidence="2">Multi-pass membrane protein</topology>
    </subcellularLocation>
</comment>
<keyword evidence="10 13" id="KW-1133">Transmembrane helix</keyword>
<name>A0ABV9VMJ7_9ACTN</name>
<evidence type="ECO:0000256" key="6">
    <source>
        <dbReference type="ARBA" id="ARBA00022692"/>
    </source>
</evidence>
<evidence type="ECO:0000256" key="13">
    <source>
        <dbReference type="SAM" id="Phobius"/>
    </source>
</evidence>
<dbReference type="SUPFAM" id="SSF55781">
    <property type="entry name" value="GAF domain-like"/>
    <property type="match status" value="1"/>
</dbReference>
<evidence type="ECO:0000256" key="10">
    <source>
        <dbReference type="ARBA" id="ARBA00022989"/>
    </source>
</evidence>
<proteinExistence type="predicted"/>
<dbReference type="Gene3D" id="3.30.450.40">
    <property type="match status" value="1"/>
</dbReference>
<sequence length="637" mass="68582">MQARLAAWLVRPKPPPLALGITVGALFVVVETLLVYPLGRVASLNTLVVVFLPGVLVVSTVWGLWLGVAVLVVSATAYNIFYVPPVRRLDVQDTKEWVELAVFLVVAMLASSLAQLARVRAVEAVERRRESDVFADLARLMLASDDLRSWLPEASRRLARALQLPFAAIELDSVPGDERRVAFPLRYGSRTGTLSVSAGVSESILRQLRDRVVPRLELLLRTASEREATGNSLRELASEQASLRRVAVLVAHGVPPADVVAAVAAETAQLFDADASRLFRFETAGTVTVVAEHSKPGLERLLDGGPFVEGGITELVLRTSRPARVDSYDDRRGAFADLVRAKGIRSSVAAPIMVEGRVGGALVVLWARREPPPPDTENRLAQFADLVGTAVANTESRAELNMSRTRIVLAADEARRRIERDLHDGVQQRLVSLGLELREAQALLPGDPDEVKERLDRTTEGLANAFHDLQEISRGLHPAILSQGGLRPALKTLARRSPVPVTINPGPKRQLPSCVEVAAYYIVSEALTNVAKHAHASSIDVDVDVTADDTSQREILTLSIRDDGIGGADPALGSGLVGLVDRVEALGGHLRFASPVGHGTSLFVTLPTDIDCGQLLDTASADVDSVSARSSSRTAMR</sequence>
<dbReference type="InterPro" id="IPR038318">
    <property type="entry name" value="KdpD_sf"/>
</dbReference>
<comment type="catalytic activity">
    <reaction evidence="1">
        <text>ATP + protein L-histidine = ADP + protein N-phospho-L-histidine.</text>
        <dbReference type="EC" id="2.7.13.3"/>
    </reaction>
</comment>
<dbReference type="PANTHER" id="PTHR24421">
    <property type="entry name" value="NITRATE/NITRITE SENSOR PROTEIN NARX-RELATED"/>
    <property type="match status" value="1"/>
</dbReference>